<dbReference type="SUPFAM" id="SSF53756">
    <property type="entry name" value="UDP-Glycosyltransferase/glycogen phosphorylase"/>
    <property type="match status" value="1"/>
</dbReference>
<name>A0A1L6MZD0_9BACT</name>
<dbReference type="PANTHER" id="PTHR45947">
    <property type="entry name" value="SULFOQUINOVOSYL TRANSFERASE SQD2"/>
    <property type="match status" value="1"/>
</dbReference>
<dbReference type="InterPro" id="IPR001296">
    <property type="entry name" value="Glyco_trans_1"/>
</dbReference>
<dbReference type="KEGG" id="pabo:BCY86_02380"/>
<dbReference type="EMBL" id="CP016908">
    <property type="protein sequence ID" value="APS00850.1"/>
    <property type="molecule type" value="Genomic_DNA"/>
</dbReference>
<evidence type="ECO:0000313" key="5">
    <source>
        <dbReference type="Proteomes" id="UP000185544"/>
    </source>
</evidence>
<keyword evidence="1" id="KW-0812">Transmembrane</keyword>
<proteinExistence type="predicted"/>
<feature type="transmembrane region" description="Helical" evidence="1">
    <location>
        <begin position="375"/>
        <end position="397"/>
    </location>
</feature>
<organism evidence="4 5">
    <name type="scientific">Pajaroellobacter abortibovis</name>
    <dbReference type="NCBI Taxonomy" id="1882918"/>
    <lineage>
        <taxon>Bacteria</taxon>
        <taxon>Pseudomonadati</taxon>
        <taxon>Myxococcota</taxon>
        <taxon>Polyangia</taxon>
        <taxon>Polyangiales</taxon>
        <taxon>Polyangiaceae</taxon>
    </lineage>
</organism>
<feature type="domain" description="Glycosyl transferase family 1" evidence="2">
    <location>
        <begin position="168"/>
        <end position="329"/>
    </location>
</feature>
<evidence type="ECO:0000259" key="2">
    <source>
        <dbReference type="Pfam" id="PF00534"/>
    </source>
</evidence>
<evidence type="ECO:0000313" key="4">
    <source>
        <dbReference type="EMBL" id="APS00850.1"/>
    </source>
</evidence>
<dbReference type="InterPro" id="IPR028098">
    <property type="entry name" value="Glyco_trans_4-like_N"/>
</dbReference>
<dbReference type="InterPro" id="IPR050194">
    <property type="entry name" value="Glycosyltransferase_grp1"/>
</dbReference>
<gene>
    <name evidence="4" type="ORF">BCY86_02380</name>
</gene>
<sequence>MSMDAVALPSLPLHTYPGVFLPLPSASWVRDVKSWDFDLCYAQTTTLLVELGIWLRYAKGIPLLCVNTTHLIAAYDVLLPEKISKIKAVHTILEKLFRRPYEKFFTYLYNQSDGLVVLSEGLRDYWQKLGVRVPIYVIPRTIQADIFDRSIRGNPYLKLLGDKVQGLRLLCVGRHTREKSQDRVIRIFARNILSACPEATLTLVGQGPDTDYYRRVACQLGVQDRVFFTGEVPFTDMLEYYSYGDVFVHASLSETYGNVLGEALWCGMPVVAFEDGMGASSQIKHGVNGILIQPGCSSEEQEQADAVFGKAVLQLASSPEARASMGKTAASMAKEHVSSANIQQRMVDAFMGACQHRARSNMDSARMNSPFYQLWLKWIHFGTWISLSLGLFLLGLLRPSRVDFRKPHLHPSLYR</sequence>
<keyword evidence="1" id="KW-0472">Membrane</keyword>
<feature type="domain" description="Glycosyltransferase subfamily 4-like N-terminal" evidence="3">
    <location>
        <begin position="7"/>
        <end position="142"/>
    </location>
</feature>
<keyword evidence="5" id="KW-1185">Reference proteome</keyword>
<protein>
    <submittedName>
        <fullName evidence="4">Acetyltransferase</fullName>
    </submittedName>
</protein>
<dbReference type="PANTHER" id="PTHR45947:SF3">
    <property type="entry name" value="SULFOQUINOVOSYL TRANSFERASE SQD2"/>
    <property type="match status" value="1"/>
</dbReference>
<dbReference type="Proteomes" id="UP000185544">
    <property type="component" value="Chromosome"/>
</dbReference>
<accession>A0A1L6MZD0</accession>
<keyword evidence="4" id="KW-0808">Transferase</keyword>
<dbReference type="GO" id="GO:0016758">
    <property type="term" value="F:hexosyltransferase activity"/>
    <property type="evidence" value="ECO:0007669"/>
    <property type="project" value="TreeGrafter"/>
</dbReference>
<keyword evidence="1" id="KW-1133">Transmembrane helix</keyword>
<reference evidence="4 5" key="1">
    <citation type="submission" date="2016-08" db="EMBL/GenBank/DDBJ databases">
        <title>Identification and validation of antigenic proteins from Pajaroellobacter abortibovis using de-novo genome sequence assembly and reverse vaccinology.</title>
        <authorList>
            <person name="Welly B.T."/>
            <person name="Miller M.R."/>
            <person name="Stott J.L."/>
            <person name="Blanchard M.T."/>
            <person name="Islas-Trejo A.D."/>
            <person name="O'Rourke S.M."/>
            <person name="Young A.E."/>
            <person name="Medrano J.F."/>
            <person name="Van Eenennaam A.L."/>
        </authorList>
    </citation>
    <scope>NUCLEOTIDE SEQUENCE [LARGE SCALE GENOMIC DNA]</scope>
    <source>
        <strain evidence="4 5">BTF92-0548A/99-0131</strain>
    </source>
</reference>
<dbReference type="STRING" id="1882918.BCY86_02380"/>
<evidence type="ECO:0000259" key="3">
    <source>
        <dbReference type="Pfam" id="PF13439"/>
    </source>
</evidence>
<dbReference type="Pfam" id="PF13439">
    <property type="entry name" value="Glyco_transf_4"/>
    <property type="match status" value="1"/>
</dbReference>
<dbReference type="Gene3D" id="3.40.50.2000">
    <property type="entry name" value="Glycogen Phosphorylase B"/>
    <property type="match status" value="2"/>
</dbReference>
<dbReference type="AlphaFoldDB" id="A0A1L6MZD0"/>
<dbReference type="Pfam" id="PF00534">
    <property type="entry name" value="Glycos_transf_1"/>
    <property type="match status" value="1"/>
</dbReference>
<evidence type="ECO:0000256" key="1">
    <source>
        <dbReference type="SAM" id="Phobius"/>
    </source>
</evidence>